<dbReference type="GO" id="GO:0005524">
    <property type="term" value="F:ATP binding"/>
    <property type="evidence" value="ECO:0007669"/>
    <property type="project" value="InterPro"/>
</dbReference>
<accession>A0AAV4LIT7</accession>
<proteinExistence type="predicted"/>
<protein>
    <recommendedName>
        <fullName evidence="1">Magnesium chelatase ChlI-like catalytic domain-containing protein</fullName>
    </recommendedName>
</protein>
<name>A0AAV4LIT7_9BACL</name>
<reference evidence="2" key="1">
    <citation type="journal article" date="2023" name="Int. J. Syst. Evol. Microbiol.">
        <title>Collibacillus ludicampi gen. nov., sp. nov., a new soil bacterium of the family Alicyclobacillaceae.</title>
        <authorList>
            <person name="Jojima T."/>
            <person name="Ioku Y."/>
            <person name="Fukuta Y."/>
            <person name="Shirasaka N."/>
            <person name="Matsumura Y."/>
            <person name="Mori M."/>
        </authorList>
    </citation>
    <scope>NUCLEOTIDE SEQUENCE</scope>
    <source>
        <strain evidence="2">TP075</strain>
    </source>
</reference>
<evidence type="ECO:0000313" key="3">
    <source>
        <dbReference type="Proteomes" id="UP001057291"/>
    </source>
</evidence>
<dbReference type="InterPro" id="IPR000523">
    <property type="entry name" value="Mg_chelatse_chII-like_cat_dom"/>
</dbReference>
<dbReference type="InterPro" id="IPR045006">
    <property type="entry name" value="CHLI-like"/>
</dbReference>
<gene>
    <name evidence="2" type="ORF">DNHGIG_32740</name>
</gene>
<comment type="caution">
    <text evidence="2">The sequence shown here is derived from an EMBL/GenBank/DDBJ whole genome shotgun (WGS) entry which is preliminary data.</text>
</comment>
<feature type="domain" description="Magnesium chelatase ChlI-like catalytic" evidence="1">
    <location>
        <begin position="25"/>
        <end position="130"/>
    </location>
</feature>
<evidence type="ECO:0000259" key="1">
    <source>
        <dbReference type="Pfam" id="PF01078"/>
    </source>
</evidence>
<dbReference type="PANTHER" id="PTHR32039">
    <property type="entry name" value="MAGNESIUM-CHELATASE SUBUNIT CHLI"/>
    <property type="match status" value="1"/>
</dbReference>
<evidence type="ECO:0000313" key="2">
    <source>
        <dbReference type="EMBL" id="GIM47725.1"/>
    </source>
</evidence>
<dbReference type="Gene3D" id="3.40.50.300">
    <property type="entry name" value="P-loop containing nucleotide triphosphate hydrolases"/>
    <property type="match status" value="1"/>
</dbReference>
<sequence length="148" mass="16173">MRLEAAVNENTGLHSSRWQLTMYPNILLIGPPVSGKTMLARRLPTILPPLPFQEALEVTKIYSAAGLLKEKSALITNRPFRAPHHTISGSGLIGGGSIPKTGEVSLAHGGVLFHDELPEFSKSAIEMLRFQLITATNLCRFIALFVEK</sequence>
<dbReference type="AlphaFoldDB" id="A0AAV4LIT7"/>
<dbReference type="Pfam" id="PF01078">
    <property type="entry name" value="Mg_chelatase"/>
    <property type="match status" value="1"/>
</dbReference>
<dbReference type="InterPro" id="IPR027417">
    <property type="entry name" value="P-loop_NTPase"/>
</dbReference>
<dbReference type="Proteomes" id="UP001057291">
    <property type="component" value="Unassembled WGS sequence"/>
</dbReference>
<dbReference type="SUPFAM" id="SSF52540">
    <property type="entry name" value="P-loop containing nucleoside triphosphate hydrolases"/>
    <property type="match status" value="1"/>
</dbReference>
<keyword evidence="3" id="KW-1185">Reference proteome</keyword>
<dbReference type="EMBL" id="BOQE01000001">
    <property type="protein sequence ID" value="GIM47725.1"/>
    <property type="molecule type" value="Genomic_DNA"/>
</dbReference>
<dbReference type="PANTHER" id="PTHR32039:SF7">
    <property type="entry name" value="COMPETENCE PROTEIN COMM"/>
    <property type="match status" value="1"/>
</dbReference>
<organism evidence="2 3">
    <name type="scientific">Collibacillus ludicampi</name>
    <dbReference type="NCBI Taxonomy" id="2771369"/>
    <lineage>
        <taxon>Bacteria</taxon>
        <taxon>Bacillati</taxon>
        <taxon>Bacillota</taxon>
        <taxon>Bacilli</taxon>
        <taxon>Bacillales</taxon>
        <taxon>Alicyclobacillaceae</taxon>
        <taxon>Collibacillus</taxon>
    </lineage>
</organism>